<evidence type="ECO:0000256" key="3">
    <source>
        <dbReference type="ARBA" id="ARBA00023163"/>
    </source>
</evidence>
<dbReference type="EMBL" id="JAUSVU010000025">
    <property type="protein sequence ID" value="MDQ0536353.1"/>
    <property type="molecule type" value="Genomic_DNA"/>
</dbReference>
<dbReference type="InterPro" id="IPR008920">
    <property type="entry name" value="TF_FadR/GntR_C"/>
</dbReference>
<feature type="domain" description="HTH gntR-type" evidence="5">
    <location>
        <begin position="18"/>
        <end position="86"/>
    </location>
</feature>
<name>A0ABU0MS90_9PROT</name>
<dbReference type="SUPFAM" id="SSF46785">
    <property type="entry name" value="Winged helix' DNA-binding domain"/>
    <property type="match status" value="1"/>
</dbReference>
<protein>
    <submittedName>
        <fullName evidence="6">GntR family transcriptional repressor for pyruvate dehydrogenase complex</fullName>
    </submittedName>
</protein>
<dbReference type="PANTHER" id="PTHR43537">
    <property type="entry name" value="TRANSCRIPTIONAL REGULATOR, GNTR FAMILY"/>
    <property type="match status" value="1"/>
</dbReference>
<keyword evidence="2" id="KW-0238">DNA-binding</keyword>
<dbReference type="InterPro" id="IPR011711">
    <property type="entry name" value="GntR_C"/>
</dbReference>
<dbReference type="Proteomes" id="UP001244552">
    <property type="component" value="Unassembled WGS sequence"/>
</dbReference>
<gene>
    <name evidence="6" type="ORF">QO018_005249</name>
</gene>
<dbReference type="PRINTS" id="PR00035">
    <property type="entry name" value="HTHGNTR"/>
</dbReference>
<dbReference type="SMART" id="SM00345">
    <property type="entry name" value="HTH_GNTR"/>
    <property type="match status" value="1"/>
</dbReference>
<reference evidence="6 7" key="1">
    <citation type="submission" date="2023-07" db="EMBL/GenBank/DDBJ databases">
        <title>Genomic Encyclopedia of Type Strains, Phase IV (KMG-IV): sequencing the most valuable type-strain genomes for metagenomic binning, comparative biology and taxonomic classification.</title>
        <authorList>
            <person name="Goeker M."/>
        </authorList>
    </citation>
    <scope>NUCLEOTIDE SEQUENCE [LARGE SCALE GENOMIC DNA]</scope>
    <source>
        <strain evidence="6 7">DSM 19922</strain>
    </source>
</reference>
<proteinExistence type="predicted"/>
<keyword evidence="7" id="KW-1185">Reference proteome</keyword>
<evidence type="ECO:0000313" key="7">
    <source>
        <dbReference type="Proteomes" id="UP001244552"/>
    </source>
</evidence>
<evidence type="ECO:0000256" key="1">
    <source>
        <dbReference type="ARBA" id="ARBA00023015"/>
    </source>
</evidence>
<evidence type="ECO:0000256" key="2">
    <source>
        <dbReference type="ARBA" id="ARBA00023125"/>
    </source>
</evidence>
<dbReference type="RefSeq" id="WP_209989055.1">
    <property type="nucleotide sequence ID" value="NZ_JAGINO010000026.1"/>
</dbReference>
<dbReference type="PANTHER" id="PTHR43537:SF5">
    <property type="entry name" value="UXU OPERON TRANSCRIPTIONAL REGULATOR"/>
    <property type="match status" value="1"/>
</dbReference>
<feature type="region of interest" description="Disordered" evidence="4">
    <location>
        <begin position="228"/>
        <end position="276"/>
    </location>
</feature>
<accession>A0ABU0MS90</accession>
<feature type="compositionally biased region" description="Basic and acidic residues" evidence="4">
    <location>
        <begin position="228"/>
        <end position="241"/>
    </location>
</feature>
<keyword evidence="3" id="KW-0804">Transcription</keyword>
<organism evidence="6 7">
    <name type="scientific">Azospirillum picis</name>
    <dbReference type="NCBI Taxonomy" id="488438"/>
    <lineage>
        <taxon>Bacteria</taxon>
        <taxon>Pseudomonadati</taxon>
        <taxon>Pseudomonadota</taxon>
        <taxon>Alphaproteobacteria</taxon>
        <taxon>Rhodospirillales</taxon>
        <taxon>Azospirillaceae</taxon>
        <taxon>Azospirillum</taxon>
    </lineage>
</organism>
<comment type="caution">
    <text evidence="6">The sequence shown here is derived from an EMBL/GenBank/DDBJ whole genome shotgun (WGS) entry which is preliminary data.</text>
</comment>
<dbReference type="Pfam" id="PF00392">
    <property type="entry name" value="GntR"/>
    <property type="match status" value="1"/>
</dbReference>
<evidence type="ECO:0000256" key="4">
    <source>
        <dbReference type="SAM" id="MobiDB-lite"/>
    </source>
</evidence>
<dbReference type="InterPro" id="IPR000524">
    <property type="entry name" value="Tscrpt_reg_HTH_GntR"/>
</dbReference>
<evidence type="ECO:0000259" key="5">
    <source>
        <dbReference type="PROSITE" id="PS50949"/>
    </source>
</evidence>
<dbReference type="PROSITE" id="PS50949">
    <property type="entry name" value="HTH_GNTR"/>
    <property type="match status" value="1"/>
</dbReference>
<dbReference type="CDD" id="cd07377">
    <property type="entry name" value="WHTH_GntR"/>
    <property type="match status" value="1"/>
</dbReference>
<dbReference type="SMART" id="SM00895">
    <property type="entry name" value="FCD"/>
    <property type="match status" value="1"/>
</dbReference>
<dbReference type="SUPFAM" id="SSF48008">
    <property type="entry name" value="GntR ligand-binding domain-like"/>
    <property type="match status" value="1"/>
</dbReference>
<dbReference type="InterPro" id="IPR036390">
    <property type="entry name" value="WH_DNA-bd_sf"/>
</dbReference>
<dbReference type="Gene3D" id="1.20.120.530">
    <property type="entry name" value="GntR ligand-binding domain-like"/>
    <property type="match status" value="1"/>
</dbReference>
<dbReference type="Pfam" id="PF07729">
    <property type="entry name" value="FCD"/>
    <property type="match status" value="1"/>
</dbReference>
<keyword evidence="1" id="KW-0805">Transcription regulation</keyword>
<sequence>MDDPDYDVSRHFQKIKIRRPPDIIIEQISDLIARRIIKAGQKLPAERVLAERFDVSRGTVREALRRLEFFGIVRTSPQSGTVVENLSEHVLIGLISNILNAGDTSPEMLIEVRGALEALSARLATERAHAGQIAEIRKAQQRMREQAEANAYTLEEDLLFHLKVAEATNNNLLRSLIALMGPDVLRFSHQHATYKDGRMHAAANEHDAIIAAIESGQPDEAEKLMKQHIDKSYEHYRRDGNTDAPPEDGDAESEKPVRKRRSNRLPKDTLTGTGRL</sequence>
<evidence type="ECO:0000313" key="6">
    <source>
        <dbReference type="EMBL" id="MDQ0536353.1"/>
    </source>
</evidence>
<dbReference type="InterPro" id="IPR036388">
    <property type="entry name" value="WH-like_DNA-bd_sf"/>
</dbReference>
<dbReference type="Gene3D" id="1.10.10.10">
    <property type="entry name" value="Winged helix-like DNA-binding domain superfamily/Winged helix DNA-binding domain"/>
    <property type="match status" value="1"/>
</dbReference>
<keyword evidence="6" id="KW-0670">Pyruvate</keyword>